<evidence type="ECO:0000256" key="1">
    <source>
        <dbReference type="ARBA" id="ARBA00008791"/>
    </source>
</evidence>
<evidence type="ECO:0000259" key="2">
    <source>
        <dbReference type="Pfam" id="PF00582"/>
    </source>
</evidence>
<dbReference type="EMBL" id="CP022685">
    <property type="protein sequence ID" value="ATL32207.1"/>
    <property type="molecule type" value="Genomic_DNA"/>
</dbReference>
<name>A0A291QL02_9ACTN</name>
<dbReference type="Gene3D" id="3.40.50.620">
    <property type="entry name" value="HUPs"/>
    <property type="match status" value="2"/>
</dbReference>
<keyword evidence="4" id="KW-1185">Reference proteome</keyword>
<proteinExistence type="inferred from homology"/>
<gene>
    <name evidence="3" type="ORF">KY5_7189</name>
</gene>
<sequence>MLQPIAVGVDGSPESVAAADWGAREALRRGAPLRLVHAWEGLPADDYPVTLPELKVPQYWARRVLRTTRDRLGERYPQVYTSAEQIRKPPVPALLAVAETAQLLVLGHEGLGGISGVLAGSVARSVVDRALNPVILIRAGYGTQDEHVPDADGQPSESAPCRHVVVALDLGNDCDALLGFAFEAAQSRSTPLCVLHAWNLHDGVKSLSDRELPVGSPAQREAEWALAAVLEPWRAKYPTVVVRSRAEAARPGHAVTSAARGAGLLVVGRRIRRGALGAHSGRVTHLAMHHVRCPVAVVAHD</sequence>
<comment type="similarity">
    <text evidence="1">Belongs to the universal stress protein A family.</text>
</comment>
<dbReference type="InterPro" id="IPR014729">
    <property type="entry name" value="Rossmann-like_a/b/a_fold"/>
</dbReference>
<dbReference type="SUPFAM" id="SSF52402">
    <property type="entry name" value="Adenine nucleotide alpha hydrolases-like"/>
    <property type="match status" value="2"/>
</dbReference>
<dbReference type="RefSeq" id="WP_098246198.1">
    <property type="nucleotide sequence ID" value="NZ_CP022685.1"/>
</dbReference>
<feature type="domain" description="UspA" evidence="2">
    <location>
        <begin position="1"/>
        <end position="138"/>
    </location>
</feature>
<evidence type="ECO:0000313" key="3">
    <source>
        <dbReference type="EMBL" id="ATL32207.1"/>
    </source>
</evidence>
<dbReference type="InterPro" id="IPR006015">
    <property type="entry name" value="Universal_stress_UspA"/>
</dbReference>
<dbReference type="AlphaFoldDB" id="A0A291QL02"/>
<reference evidence="3 4" key="1">
    <citation type="submission" date="2017-08" db="EMBL/GenBank/DDBJ databases">
        <title>Complete Genome Sequence of Streptomyces formicae KY5, the formicamycin producer.</title>
        <authorList>
            <person name="Holmes N.A."/>
            <person name="Devine R."/>
            <person name="Qin Z."/>
            <person name="Seipke R.F."/>
            <person name="Wilkinson B."/>
            <person name="Hutchings M.I."/>
        </authorList>
    </citation>
    <scope>NUCLEOTIDE SEQUENCE [LARGE SCALE GENOMIC DNA]</scope>
    <source>
        <strain evidence="3 4">KY5</strain>
    </source>
</reference>
<dbReference type="PANTHER" id="PTHR46268">
    <property type="entry name" value="STRESS RESPONSE PROTEIN NHAX"/>
    <property type="match status" value="1"/>
</dbReference>
<dbReference type="PRINTS" id="PR01438">
    <property type="entry name" value="UNVRSLSTRESS"/>
</dbReference>
<dbReference type="Proteomes" id="UP000221011">
    <property type="component" value="Chromosome"/>
</dbReference>
<dbReference type="KEGG" id="sfk:KY5_7189"/>
<evidence type="ECO:0000313" key="4">
    <source>
        <dbReference type="Proteomes" id="UP000221011"/>
    </source>
</evidence>
<organism evidence="3 4">
    <name type="scientific">Streptomyces formicae</name>
    <dbReference type="NCBI Taxonomy" id="1616117"/>
    <lineage>
        <taxon>Bacteria</taxon>
        <taxon>Bacillati</taxon>
        <taxon>Actinomycetota</taxon>
        <taxon>Actinomycetes</taxon>
        <taxon>Kitasatosporales</taxon>
        <taxon>Streptomycetaceae</taxon>
        <taxon>Streptomyces</taxon>
    </lineage>
</organism>
<dbReference type="InterPro" id="IPR006016">
    <property type="entry name" value="UspA"/>
</dbReference>
<dbReference type="Pfam" id="PF00582">
    <property type="entry name" value="Usp"/>
    <property type="match status" value="2"/>
</dbReference>
<dbReference type="PANTHER" id="PTHR46268:SF6">
    <property type="entry name" value="UNIVERSAL STRESS PROTEIN UP12"/>
    <property type="match status" value="1"/>
</dbReference>
<feature type="domain" description="UspA" evidence="2">
    <location>
        <begin position="162"/>
        <end position="298"/>
    </location>
</feature>
<accession>A0A291QL02</accession>
<protein>
    <submittedName>
        <fullName evidence="3">Universal stress protein family</fullName>
    </submittedName>
</protein>